<reference evidence="2 3" key="2">
    <citation type="submission" date="2020-04" db="EMBL/GenBank/DDBJ databases">
        <authorList>
            <person name="Fomenkov A."/>
            <person name="Anton B.P."/>
            <person name="Roberts R.J."/>
        </authorList>
    </citation>
    <scope>NUCLEOTIDE SEQUENCE [LARGE SCALE GENOMIC DNA]</scope>
    <source>
        <strain evidence="2 3">S2</strain>
    </source>
</reference>
<name>A0A6H1NWD7_PRIMG</name>
<keyword evidence="1" id="KW-0812">Transmembrane</keyword>
<proteinExistence type="predicted"/>
<keyword evidence="1" id="KW-0472">Membrane</keyword>
<reference evidence="2 3" key="1">
    <citation type="submission" date="2020-04" db="EMBL/GenBank/DDBJ databases">
        <title>Genome-Wide Identification of 5-Methylcytosine Sites in Bacterial Genomes By High-Throughput Sequencing of MspJI Restriction Fragments.</title>
        <authorList>
            <person name="Wu V."/>
        </authorList>
    </citation>
    <scope>NUCLEOTIDE SEQUENCE [LARGE SCALE GENOMIC DNA]</scope>
    <source>
        <strain evidence="2 3">S2</strain>
    </source>
</reference>
<evidence type="ECO:0008006" key="4">
    <source>
        <dbReference type="Google" id="ProtNLM"/>
    </source>
</evidence>
<sequence length="180" mass="20780">MRQSRQYKSPFAAMLWSCVLPGFGQFYNKDYIVGAVLIGLEFIVNLNSNLNISLIDSFMGDINSAHHVIDYSWALFYPSLYGYGIWQAFNYAIANNNRMVGKDVDHRTYLSGFFIGMVLGMDFGLFWHDSSFIRHFTLIRFLDFPVFNGLVIGLLTGIFGHIMENVFYRRHRAAFIISKK</sequence>
<feature type="transmembrane region" description="Helical" evidence="1">
    <location>
        <begin position="108"/>
        <end position="127"/>
    </location>
</feature>
<dbReference type="Proteomes" id="UP000501868">
    <property type="component" value="Chromosome"/>
</dbReference>
<keyword evidence="1" id="KW-1133">Transmembrane helix</keyword>
<dbReference type="AlphaFoldDB" id="A0A6H1NWD7"/>
<protein>
    <recommendedName>
        <fullName evidence="4">DUF5683 domain-containing protein</fullName>
    </recommendedName>
</protein>
<dbReference type="EMBL" id="CP051128">
    <property type="protein sequence ID" value="QIZ05517.1"/>
    <property type="molecule type" value="Genomic_DNA"/>
</dbReference>
<gene>
    <name evidence="2" type="ORF">HFZ78_00960</name>
</gene>
<feature type="transmembrane region" description="Helical" evidence="1">
    <location>
        <begin position="147"/>
        <end position="168"/>
    </location>
</feature>
<evidence type="ECO:0000313" key="2">
    <source>
        <dbReference type="EMBL" id="QIZ05517.1"/>
    </source>
</evidence>
<evidence type="ECO:0000256" key="1">
    <source>
        <dbReference type="SAM" id="Phobius"/>
    </source>
</evidence>
<organism evidence="2 3">
    <name type="scientific">Priestia megaterium</name>
    <name type="common">Bacillus megaterium</name>
    <dbReference type="NCBI Taxonomy" id="1404"/>
    <lineage>
        <taxon>Bacteria</taxon>
        <taxon>Bacillati</taxon>
        <taxon>Bacillota</taxon>
        <taxon>Bacilli</taxon>
        <taxon>Bacillales</taxon>
        <taxon>Bacillaceae</taxon>
        <taxon>Priestia</taxon>
    </lineage>
</organism>
<evidence type="ECO:0000313" key="3">
    <source>
        <dbReference type="Proteomes" id="UP000501868"/>
    </source>
</evidence>
<accession>A0A6H1NWD7</accession>